<comment type="caution">
    <text evidence="1">The sequence shown here is derived from an EMBL/GenBank/DDBJ whole genome shotgun (WGS) entry which is preliminary data.</text>
</comment>
<reference evidence="1" key="2">
    <citation type="journal article" date="2022" name="New Phytol.">
        <title>Evolutionary transition to the ectomycorrhizal habit in the genomes of a hyperdiverse lineage of mushroom-forming fungi.</title>
        <authorList>
            <person name="Looney B."/>
            <person name="Miyauchi S."/>
            <person name="Morin E."/>
            <person name="Drula E."/>
            <person name="Courty P.E."/>
            <person name="Kohler A."/>
            <person name="Kuo A."/>
            <person name="LaButti K."/>
            <person name="Pangilinan J."/>
            <person name="Lipzen A."/>
            <person name="Riley R."/>
            <person name="Andreopoulos W."/>
            <person name="He G."/>
            <person name="Johnson J."/>
            <person name="Nolan M."/>
            <person name="Tritt A."/>
            <person name="Barry K.W."/>
            <person name="Grigoriev I.V."/>
            <person name="Nagy L.G."/>
            <person name="Hibbett D."/>
            <person name="Henrissat B."/>
            <person name="Matheny P.B."/>
            <person name="Labbe J."/>
            <person name="Martin F.M."/>
        </authorList>
    </citation>
    <scope>NUCLEOTIDE SEQUENCE</scope>
    <source>
        <strain evidence="1">HHB10654</strain>
    </source>
</reference>
<organism evidence="1 2">
    <name type="scientific">Artomyces pyxidatus</name>
    <dbReference type="NCBI Taxonomy" id="48021"/>
    <lineage>
        <taxon>Eukaryota</taxon>
        <taxon>Fungi</taxon>
        <taxon>Dikarya</taxon>
        <taxon>Basidiomycota</taxon>
        <taxon>Agaricomycotina</taxon>
        <taxon>Agaricomycetes</taxon>
        <taxon>Russulales</taxon>
        <taxon>Auriscalpiaceae</taxon>
        <taxon>Artomyces</taxon>
    </lineage>
</organism>
<gene>
    <name evidence="1" type="ORF">BV25DRAFT_919631</name>
</gene>
<protein>
    <submittedName>
        <fullName evidence="1">Cytochrome P450</fullName>
    </submittedName>
</protein>
<proteinExistence type="predicted"/>
<evidence type="ECO:0000313" key="1">
    <source>
        <dbReference type="EMBL" id="KAI0060666.1"/>
    </source>
</evidence>
<keyword evidence="2" id="KW-1185">Reference proteome</keyword>
<dbReference type="Proteomes" id="UP000814140">
    <property type="component" value="Unassembled WGS sequence"/>
</dbReference>
<accession>A0ACB8SY94</accession>
<dbReference type="EMBL" id="MU277217">
    <property type="protein sequence ID" value="KAI0060666.1"/>
    <property type="molecule type" value="Genomic_DNA"/>
</dbReference>
<name>A0ACB8SY94_9AGAM</name>
<sequence length="476" mass="54083">MFDWPSPLPAGALVLVFLLAYWLRRDRQLDAIPTVGFSAPLLSYITAFRFISHAHLWLEEGYRKYKPGLFKIAMVDHWHVFVTSRQLVEDVTKAPDNILSTYDAARHFFQTDHTFGPDVLAQPYHIDVIQSQLTRALAAVFCNMYEELTVAFEEAIPAIEHDWISAPIGDVLRDIICRVSNRVSVVERAWAINQFPPLLRPIVGRLLTNLPMYNRLETKHLQPLIEERLLNLREYGDDWEDKPNDMLMWLMDAGGDEDLSFADIPRRMLVVNFAAIHTTSMSLTHALYHLADNPEYVQPLRDEVEAVVGAIGWTKAAMGKMRKLDSFLRECQRVHGINTITLKRITRQPFTFSNGVTIPAGVIVSTPVRATHADDENYPHADVFDGFRFAKLRESEITKHQLASTTPEYLAFAHGKHACPGRFFAANELKAMLAHILVTYDVKFPEGCSFKFPSDRFVGTACSPGSADLLFRKRQG</sequence>
<reference evidence="1" key="1">
    <citation type="submission" date="2021-03" db="EMBL/GenBank/DDBJ databases">
        <authorList>
            <consortium name="DOE Joint Genome Institute"/>
            <person name="Ahrendt S."/>
            <person name="Looney B.P."/>
            <person name="Miyauchi S."/>
            <person name="Morin E."/>
            <person name="Drula E."/>
            <person name="Courty P.E."/>
            <person name="Chicoki N."/>
            <person name="Fauchery L."/>
            <person name="Kohler A."/>
            <person name="Kuo A."/>
            <person name="Labutti K."/>
            <person name="Pangilinan J."/>
            <person name="Lipzen A."/>
            <person name="Riley R."/>
            <person name="Andreopoulos W."/>
            <person name="He G."/>
            <person name="Johnson J."/>
            <person name="Barry K.W."/>
            <person name="Grigoriev I.V."/>
            <person name="Nagy L."/>
            <person name="Hibbett D."/>
            <person name="Henrissat B."/>
            <person name="Matheny P.B."/>
            <person name="Labbe J."/>
            <person name="Martin F."/>
        </authorList>
    </citation>
    <scope>NUCLEOTIDE SEQUENCE</scope>
    <source>
        <strain evidence="1">HHB10654</strain>
    </source>
</reference>
<evidence type="ECO:0000313" key="2">
    <source>
        <dbReference type="Proteomes" id="UP000814140"/>
    </source>
</evidence>